<proteinExistence type="predicted"/>
<dbReference type="Pfam" id="PF13643">
    <property type="entry name" value="DUF4145"/>
    <property type="match status" value="1"/>
</dbReference>
<gene>
    <name evidence="2" type="ORF">V8247_03900</name>
</gene>
<keyword evidence="3" id="KW-1185">Reference proteome</keyword>
<evidence type="ECO:0000313" key="2">
    <source>
        <dbReference type="EMBL" id="WWX26121.1"/>
    </source>
</evidence>
<dbReference type="RefSeq" id="WP_338738972.1">
    <property type="nucleotide sequence ID" value="NZ_CP146612.1"/>
</dbReference>
<evidence type="ECO:0000313" key="3">
    <source>
        <dbReference type="Proteomes" id="UP001375370"/>
    </source>
</evidence>
<feature type="domain" description="DUF4145" evidence="1">
    <location>
        <begin position="79"/>
        <end position="161"/>
    </location>
</feature>
<dbReference type="Proteomes" id="UP001375370">
    <property type="component" value="Chromosome"/>
</dbReference>
<name>A0ABZ2J5T5_9CHLR</name>
<dbReference type="EMBL" id="CP146612">
    <property type="protein sequence ID" value="WWX26121.1"/>
    <property type="molecule type" value="Genomic_DNA"/>
</dbReference>
<organism evidence="2 3">
    <name type="scientific">Candidatus Dehalogenimonas loeffleri</name>
    <dbReference type="NCBI Taxonomy" id="3127115"/>
    <lineage>
        <taxon>Bacteria</taxon>
        <taxon>Bacillati</taxon>
        <taxon>Chloroflexota</taxon>
        <taxon>Dehalococcoidia</taxon>
        <taxon>Dehalococcoidales</taxon>
        <taxon>Dehalococcoidaceae</taxon>
        <taxon>Dehalogenimonas</taxon>
    </lineage>
</organism>
<evidence type="ECO:0000259" key="1">
    <source>
        <dbReference type="Pfam" id="PF13643"/>
    </source>
</evidence>
<protein>
    <submittedName>
        <fullName evidence="2">DUF4145 domain-containing protein</fullName>
    </submittedName>
</protein>
<reference evidence="2 3" key="1">
    <citation type="submission" date="2024-03" db="EMBL/GenBank/DDBJ databases">
        <title>A Dehalogenimonas Isolated from Estuarine Sediments Dihaloeliminates Chlorinated Alkanes.</title>
        <authorList>
            <person name="Yang Y."/>
            <person name="Wang H."/>
        </authorList>
    </citation>
    <scope>NUCLEOTIDE SEQUENCE [LARGE SCALE GENOMIC DNA]</scope>
    <source>
        <strain evidence="2 3">W</strain>
    </source>
</reference>
<sequence length="174" mass="19378">MAQLVCPECYGKKSSNQINIECKTNVELHGIIRCLECQHEIPITMHKGFIQSLDLALPGTQSKFLNSSVPADIKEDIEEAERANYSQCYKACVAMCRRALQLSLIDKGIEDKPLGKMLEEATSSGLLGAKIYALATSIKGYGDIGVHRREKIDPEEARLVIYTTVRMLNELFIS</sequence>
<dbReference type="InterPro" id="IPR025285">
    <property type="entry name" value="DUF4145"/>
</dbReference>
<accession>A0ABZ2J5T5</accession>